<protein>
    <submittedName>
        <fullName evidence="2">Nucleoside kinase</fullName>
    </submittedName>
</protein>
<dbReference type="GO" id="GO:0016301">
    <property type="term" value="F:kinase activity"/>
    <property type="evidence" value="ECO:0007669"/>
    <property type="project" value="UniProtKB-KW"/>
</dbReference>
<dbReference type="InterPro" id="IPR006083">
    <property type="entry name" value="PRK/URK"/>
</dbReference>
<dbReference type="Gene3D" id="3.30.980.10">
    <property type="entry name" value="Threonyl-trna Synthetase, Chain A, domain 2"/>
    <property type="match status" value="1"/>
</dbReference>
<dbReference type="Gene3D" id="3.40.50.300">
    <property type="entry name" value="P-loop containing nucleotide triphosphate hydrolases"/>
    <property type="match status" value="1"/>
</dbReference>
<dbReference type="CDD" id="cd02028">
    <property type="entry name" value="UMPK_like"/>
    <property type="match status" value="1"/>
</dbReference>
<evidence type="ECO:0000313" key="2">
    <source>
        <dbReference type="EMBL" id="MBC5617591.1"/>
    </source>
</evidence>
<reference evidence="2 3" key="1">
    <citation type="submission" date="2020-08" db="EMBL/GenBank/DDBJ databases">
        <title>Genome public.</title>
        <authorList>
            <person name="Liu C."/>
            <person name="Sun Q."/>
        </authorList>
    </citation>
    <scope>NUCLEOTIDE SEQUENCE [LARGE SCALE GENOMIC DNA]</scope>
    <source>
        <strain evidence="2 3">New-7</strain>
    </source>
</reference>
<organism evidence="2 3">
    <name type="scientific">Alistipes hominis</name>
    <dbReference type="NCBI Taxonomy" id="2763015"/>
    <lineage>
        <taxon>Bacteria</taxon>
        <taxon>Pseudomonadati</taxon>
        <taxon>Bacteroidota</taxon>
        <taxon>Bacteroidia</taxon>
        <taxon>Bacteroidales</taxon>
        <taxon>Rikenellaceae</taxon>
        <taxon>Alistipes</taxon>
    </lineage>
</organism>
<feature type="domain" description="Phosphoribulokinase/uridine kinase" evidence="1">
    <location>
        <begin position="296"/>
        <end position="493"/>
    </location>
</feature>
<dbReference type="PANTHER" id="PTHR10285">
    <property type="entry name" value="URIDINE KINASE"/>
    <property type="match status" value="1"/>
</dbReference>
<proteinExistence type="predicted"/>
<evidence type="ECO:0000259" key="1">
    <source>
        <dbReference type="Pfam" id="PF00485"/>
    </source>
</evidence>
<dbReference type="Proteomes" id="UP000636891">
    <property type="component" value="Unassembled WGS sequence"/>
</dbReference>
<dbReference type="RefSeq" id="WP_055203489.1">
    <property type="nucleotide sequence ID" value="NZ_JACOOK010000007.1"/>
</dbReference>
<sequence length="560" mass="64243">MNDTVKIFCENTGANLFVNQGTSLLQVAQMLSLEKGNDTPLLAAYVDNRLKELSYRIYSPLTVRFIDITHFEGMRVYQRTLFFILDKAVCDLFPDRKLHIKHAVAKGFYCEIEGMEDIPETEIGRIKERMQDIIGQNIPIVRQRVTCEEAVETYRQMGLEDKIALLVTRPHLYVTLYKMADIVGYFYGGLAISTGYIHLFDLHKYYKGFRVAVPDRTAPTQLEKEVPQSKMFKIFKEYARWVDIIGVSNIGALNSKILEGKGGELIRMGEALHEKSVGYIADRVAIQHQKGGAKIVLISGPSSSGKTTFSKRLGIQLSILGMHPVLISLDDYFVEREKTPRDEKGDYDFEALEAVDVELFNDHLNRLLKGETVRIPRYNFITGKREFHEQPLQMEERSVLVIEGIHGLNPKLTPHVAADMKFKIYVSALTSIAMDNLNRIATTDSRLIRRIVRDHRTRGNSATDTLRRWESVRRGEDKHIFPNQEQADLMFNSSLFYELSVLKDYVRPLLREVPDTVPEFGEAHRLLKFLDHFTSMDRFEAEIPPTSILREFIGGSCFEY</sequence>
<keyword evidence="3" id="KW-1185">Reference proteome</keyword>
<dbReference type="EMBL" id="JACOOK010000007">
    <property type="protein sequence ID" value="MBC5617591.1"/>
    <property type="molecule type" value="Genomic_DNA"/>
</dbReference>
<keyword evidence="2" id="KW-0418">Kinase</keyword>
<keyword evidence="2" id="KW-0808">Transferase</keyword>
<dbReference type="SUPFAM" id="SSF52540">
    <property type="entry name" value="P-loop containing nucleoside triphosphate hydrolases"/>
    <property type="match status" value="1"/>
</dbReference>
<accession>A0ABR7CPI8</accession>
<dbReference type="InterPro" id="IPR018163">
    <property type="entry name" value="Thr/Ala-tRNA-synth_IIc_edit"/>
</dbReference>
<dbReference type="PRINTS" id="PR00988">
    <property type="entry name" value="URIDINKINASE"/>
</dbReference>
<dbReference type="SUPFAM" id="SSF55186">
    <property type="entry name" value="ThrRS/AlaRS common domain"/>
    <property type="match status" value="1"/>
</dbReference>
<gene>
    <name evidence="2" type="ORF">H8S08_11290</name>
</gene>
<dbReference type="InterPro" id="IPR027417">
    <property type="entry name" value="P-loop_NTPase"/>
</dbReference>
<name>A0ABR7CPI8_9BACT</name>
<comment type="caution">
    <text evidence="2">The sequence shown here is derived from an EMBL/GenBank/DDBJ whole genome shotgun (WGS) entry which is preliminary data.</text>
</comment>
<evidence type="ECO:0000313" key="3">
    <source>
        <dbReference type="Proteomes" id="UP000636891"/>
    </source>
</evidence>
<dbReference type="Pfam" id="PF00485">
    <property type="entry name" value="PRK"/>
    <property type="match status" value="1"/>
</dbReference>